<keyword evidence="2" id="KW-1185">Reference proteome</keyword>
<dbReference type="RefSeq" id="WP_127694828.1">
    <property type="nucleotide sequence ID" value="NZ_SACQ01000006.1"/>
</dbReference>
<organism evidence="1 2">
    <name type="scientific">Neptunomonas marina</name>
    <dbReference type="NCBI Taxonomy" id="1815562"/>
    <lineage>
        <taxon>Bacteria</taxon>
        <taxon>Pseudomonadati</taxon>
        <taxon>Pseudomonadota</taxon>
        <taxon>Gammaproteobacteria</taxon>
        <taxon>Oceanospirillales</taxon>
        <taxon>Oceanospirillaceae</taxon>
        <taxon>Neptunomonas</taxon>
    </lineage>
</organism>
<dbReference type="AlphaFoldDB" id="A0A437Q6G3"/>
<name>A0A437Q6G3_9GAMM</name>
<accession>A0A437Q6G3</accession>
<protein>
    <submittedName>
        <fullName evidence="1">Uncharacterized protein</fullName>
    </submittedName>
</protein>
<dbReference type="Proteomes" id="UP000282818">
    <property type="component" value="Unassembled WGS sequence"/>
</dbReference>
<reference evidence="1 2" key="1">
    <citation type="submission" date="2019-01" db="EMBL/GenBank/DDBJ databases">
        <authorList>
            <person name="Chen W.-M."/>
        </authorList>
    </citation>
    <scope>NUCLEOTIDE SEQUENCE [LARGE SCALE GENOMIC DNA]</scope>
    <source>
        <strain evidence="1 2">HPM-16</strain>
    </source>
</reference>
<proteinExistence type="predicted"/>
<sequence length="127" mass="14449">MSDNRHPDIEIYVKNCSPDSLHKWLQSVAEQVTQEASQPGTHAFTLLIAGHRVPVLIHEKVAGKAWTSVWFKENHTPWEKDIDCARAASTALETQIRCIASGWNNGDDPDEWWKVEGDNEELITWLT</sequence>
<dbReference type="EMBL" id="SACQ01000006">
    <property type="protein sequence ID" value="RVU30043.1"/>
    <property type="molecule type" value="Genomic_DNA"/>
</dbReference>
<evidence type="ECO:0000313" key="1">
    <source>
        <dbReference type="EMBL" id="RVU30043.1"/>
    </source>
</evidence>
<gene>
    <name evidence="1" type="ORF">EOE65_13400</name>
</gene>
<comment type="caution">
    <text evidence="1">The sequence shown here is derived from an EMBL/GenBank/DDBJ whole genome shotgun (WGS) entry which is preliminary data.</text>
</comment>
<evidence type="ECO:0000313" key="2">
    <source>
        <dbReference type="Proteomes" id="UP000282818"/>
    </source>
</evidence>